<sequence length="2323" mass="250614">MSSRNVDIAVLAEILEEVLRDDSSALDLVSALPLPCRERIVAAHATLVFQTRSRPLPPHLVAAYLRDLGGAEAAAVTQQLAAANSSSSSSTSATAKAASAMAPSSFPAKAPPPPLPTSPTPASAATIPTTAPDPVPSVAGDAPSVVEPEPEGPADLPPVGQPVSYGPPSSSAGGRPFIPAAMDDDSEEVVAPTVAMVAQISDSDDEPPAVVLSGDLPSTQITNVAPDAVEPVVVAAEPIPDASNDTITMAPSSGMSTAVDQTPAKAKPSPYKSPPLPPPPAPAAFPNAAEAALAADFGFTSAAEWLQHRRVELGQEGFAAVPRTARAGDACPPATTPARLEEIQRQIDAELASDPSMAPRPKKAPPQLPSKSAPSAFPAAKAPPPPLPPQDAELDRLHVAALQETRDNARAAARLEAAVAANGEEYVAYKARVERRGARAEHLPAPSSDLARLLVSTYGDLVRREEATADGAVMPRAAEAPYWVLTALPTGVWARALHRRLVRSPVLQSGPTFAAFLRRVPPPSAPEASARIRSTTPLSGAAPPAKSGGHLPSPAALQLFGVAAAALIAHLFGASLEKRTFGSIMALAADVVAGSFGELAAAVQAIGLQRHLPAIAGCGVSRIGDLHSAASSLLAAGVPAQDIEILVTIRPPRQPAQAPEPLAVPGRPDVPVRRREASASLAAALEAAVPANRKRALDALDAGVLASSSRRPVESRLRTWRRLAREPWPIDVELVRCLAASFKAGAYRSAQNYFDAAVWFQEAYLHTPVSPLVKKAIRRYVRSATRGLPGANLKDAFPFDAVALRWRTSTSTPSVCLAVPLHKVAQGGERDLTRRSLRCVCEARVHQLCPVHAAERHCRRLRGAGRTHPDGPLFPGPDGDGFSKKEFFQAAAGVLTAAGVDCFFVDTAGRKRPRFQGHLARVAGATFLAARGVPLPVIQLLGRWSSWGRGHNGDRGGLFSVALDFYDELVQELHEFTVVSLWPRLWWATIDWSEFTTHPLSGEALWRKLRIGAHRAAENDLHVGCLRFDDAVRAGRVLLPCATTPAEDENGRPAPKSCRGRVADDVRDRWLRDRRQFAPWRYRQEAMMADEAGRLVVPPPLVKEALHHLPKDYTAGHDDRVRHRLIGNGWRWGVASRLLSIVVVASIGRTEAHNPPAGPPSSSTLQWLQTLRGSALWPMDPPPRAKPAAVDEAISEEDHWRMATAARHALMTPEPALEWVLKVANMWRHDLRRIRRGVVQELKSMVEDMEDTTEEWLARRPFPVRSTYSTPDRDRPTQVPLLLHLLRDAGYPDVKSLSDDLSDGFDMLGEIKPGPGWKARDDDRYSNPATMQELRSANRRYLLKRLPTARTVALPHLEDMTTLVEPPDHDIFVAASFPIIQVDENGDEKLRRGEDWRRSGHNSTVKATDVPTHHFVGDFVDLARRFALLGVTPLVLGHDLLSAYRQWAVKRPAHSGTFLATEHGVTLWFHLAMCFGAAASVWNFNRAGDALQVLLRHLLLLAVGHYVDDFNALDFPEAAQDAHDAFSDVFSLLGLKTKASKAQPPQPAHTVQGVLFEVTSQGVRLSPTERRRKKLLLAIEEALSSDQLAPHVAHRLAGKLAFLTQAAFGIEGPKAGEFPSTGLQFLEVHEFLIKELLLATPRVTAGLVQEGCNACFQGLDQAVAVSFSQVVASACKLVWDKKGQVLSGKKLKPDALRRLVMVLAGPRRSLEQGTFLKKQKESASGSGSRLSTGSTASSSGGACLESELGALAASYGLPAAPAKANALVPPVGVSDDESPNAPAAMEISSSEEVPSSSAKSKAKASAPQPRKLSGKPSLGAYDANRACMVRTEKGRLYEADMTEGTDGFMYAAYGTNKPEKTEVPILLWKKSMEGKLKRQGEPVLRKPAAAKKAASKAAAAKQPSKKRPAAAPVSLPPPIEEEDEDNHRDDADEQQQAEAHPGGELVQQDREQQVPEQEVPEPEQGSGKVHRYAAMYYKAPKNEIAICKYWRGRKDILRRQLCAAKSSFDKDTSYKKAEPICKQLMEQKLLEADCKEAAVHKSILHACIDRQVVSWQTSPNWHGDPPDLALQTFVNATTAITPKEGPWHRGKQGGDRPKRDWSWSEWTKSTTAAVVQEKLLEKEITKIKQELESSSSEEEASDSDEAAGVAGPVKTKRASESLLVAWPKKRPRSRASEASVVPISDSGTGKEVPAAEQVTEDLGAGPAPDKAPEGDKEGEKEGENEKEAPVVEEEAQKDLEKEISTDAQGDKAGDHVVDDDKIQEVSCKITRKSRKKNKGRARVLWLQHQIAELKSTGRWVGSECPNAADRDRRLEAEAQGSAW</sequence>
<feature type="compositionally biased region" description="Acidic residues" evidence="2">
    <location>
        <begin position="2135"/>
        <end position="2145"/>
    </location>
</feature>
<feature type="compositionally biased region" description="Low complexity" evidence="2">
    <location>
        <begin position="1788"/>
        <end position="1807"/>
    </location>
</feature>
<feature type="region of interest" description="Disordered" evidence="2">
    <location>
        <begin position="2129"/>
        <end position="2257"/>
    </location>
</feature>
<organism evidence="3 4">
    <name type="scientific">Symbiodinium natans</name>
    <dbReference type="NCBI Taxonomy" id="878477"/>
    <lineage>
        <taxon>Eukaryota</taxon>
        <taxon>Sar</taxon>
        <taxon>Alveolata</taxon>
        <taxon>Dinophyceae</taxon>
        <taxon>Suessiales</taxon>
        <taxon>Symbiodiniaceae</taxon>
        <taxon>Symbiodinium</taxon>
    </lineage>
</organism>
<feature type="compositionally biased region" description="Low complexity" evidence="2">
    <location>
        <begin position="1722"/>
        <end position="1739"/>
    </location>
</feature>
<evidence type="ECO:0000313" key="4">
    <source>
        <dbReference type="Proteomes" id="UP000604046"/>
    </source>
</evidence>
<dbReference type="EMBL" id="CAJNDS010002526">
    <property type="protein sequence ID" value="CAE7512633.1"/>
    <property type="molecule type" value="Genomic_DNA"/>
</dbReference>
<feature type="region of interest" description="Disordered" evidence="2">
    <location>
        <begin position="1713"/>
        <end position="1739"/>
    </location>
</feature>
<feature type="region of interest" description="Disordered" evidence="2">
    <location>
        <begin position="244"/>
        <end position="279"/>
    </location>
</feature>
<reference evidence="3" key="1">
    <citation type="submission" date="2021-02" db="EMBL/GenBank/DDBJ databases">
        <authorList>
            <person name="Dougan E. K."/>
            <person name="Rhodes N."/>
            <person name="Thang M."/>
            <person name="Chan C."/>
        </authorList>
    </citation>
    <scope>NUCLEOTIDE SEQUENCE</scope>
</reference>
<keyword evidence="1" id="KW-0233">DNA recombination</keyword>
<evidence type="ECO:0000256" key="2">
    <source>
        <dbReference type="SAM" id="MobiDB-lite"/>
    </source>
</evidence>
<evidence type="ECO:0000313" key="3">
    <source>
        <dbReference type="EMBL" id="CAE7512633.1"/>
    </source>
</evidence>
<feature type="compositionally biased region" description="Polar residues" evidence="2">
    <location>
        <begin position="244"/>
        <end position="260"/>
    </location>
</feature>
<dbReference type="GO" id="GO:0003677">
    <property type="term" value="F:DNA binding"/>
    <property type="evidence" value="ECO:0007669"/>
    <property type="project" value="InterPro"/>
</dbReference>
<feature type="region of interest" description="Disordered" evidence="2">
    <location>
        <begin position="351"/>
        <end position="392"/>
    </location>
</feature>
<dbReference type="GO" id="GO:0006310">
    <property type="term" value="P:DNA recombination"/>
    <property type="evidence" value="ECO:0007669"/>
    <property type="project" value="UniProtKB-KW"/>
</dbReference>
<feature type="region of interest" description="Disordered" evidence="2">
    <location>
        <begin position="2081"/>
        <end position="2104"/>
    </location>
</feature>
<feature type="compositionally biased region" description="Low complexity" evidence="2">
    <location>
        <begin position="369"/>
        <end position="380"/>
    </location>
</feature>
<feature type="region of interest" description="Disordered" evidence="2">
    <location>
        <begin position="103"/>
        <end position="176"/>
    </location>
</feature>
<dbReference type="Proteomes" id="UP000604046">
    <property type="component" value="Unassembled WGS sequence"/>
</dbReference>
<feature type="region of interest" description="Disordered" evidence="2">
    <location>
        <begin position="523"/>
        <end position="549"/>
    </location>
</feature>
<feature type="region of interest" description="Disordered" evidence="2">
    <location>
        <begin position="1771"/>
        <end position="1819"/>
    </location>
</feature>
<dbReference type="InterPro" id="IPR013762">
    <property type="entry name" value="Integrase-like_cat_sf"/>
</dbReference>
<keyword evidence="4" id="KW-1185">Reference proteome</keyword>
<proteinExistence type="predicted"/>
<name>A0A812T9I8_9DINO</name>
<accession>A0A812T9I8</accession>
<dbReference type="SUPFAM" id="SSF56349">
    <property type="entry name" value="DNA breaking-rejoining enzymes"/>
    <property type="match status" value="1"/>
</dbReference>
<dbReference type="GO" id="GO:0015074">
    <property type="term" value="P:DNA integration"/>
    <property type="evidence" value="ECO:0007669"/>
    <property type="project" value="InterPro"/>
</dbReference>
<dbReference type="PANTHER" id="PTHR33050">
    <property type="entry name" value="REVERSE TRANSCRIPTASE DOMAIN-CONTAINING PROTEIN"/>
    <property type="match status" value="1"/>
</dbReference>
<evidence type="ECO:0000256" key="1">
    <source>
        <dbReference type="ARBA" id="ARBA00023172"/>
    </source>
</evidence>
<feature type="compositionally biased region" description="Low complexity" evidence="2">
    <location>
        <begin position="120"/>
        <end position="132"/>
    </location>
</feature>
<feature type="region of interest" description="Disordered" evidence="2">
    <location>
        <begin position="2300"/>
        <end position="2323"/>
    </location>
</feature>
<feature type="region of interest" description="Disordered" evidence="2">
    <location>
        <begin position="1875"/>
        <end position="1967"/>
    </location>
</feature>
<dbReference type="PANTHER" id="PTHR33050:SF7">
    <property type="entry name" value="RIBONUCLEASE H"/>
    <property type="match status" value="1"/>
</dbReference>
<feature type="compositionally biased region" description="Basic and acidic residues" evidence="2">
    <location>
        <begin position="1875"/>
        <end position="1884"/>
    </location>
</feature>
<gene>
    <name evidence="3" type="primary">eIF3-S7</name>
    <name evidence="3" type="ORF">SNAT2548_LOCUS28697</name>
</gene>
<dbReference type="InterPro" id="IPR052055">
    <property type="entry name" value="Hepadnavirus_pol/RT"/>
</dbReference>
<dbReference type="InterPro" id="IPR011010">
    <property type="entry name" value="DNA_brk_join_enz"/>
</dbReference>
<protein>
    <submittedName>
        <fullName evidence="3">eIF3-S7 protein</fullName>
    </submittedName>
</protein>
<feature type="compositionally biased region" description="Pro residues" evidence="2">
    <location>
        <begin position="109"/>
        <end position="119"/>
    </location>
</feature>
<feature type="compositionally biased region" description="Basic and acidic residues" evidence="2">
    <location>
        <begin position="2210"/>
        <end position="2257"/>
    </location>
</feature>
<comment type="caution">
    <text evidence="3">The sequence shown here is derived from an EMBL/GenBank/DDBJ whole genome shotgun (WGS) entry which is preliminary data.</text>
</comment>
<dbReference type="Gene3D" id="1.10.443.10">
    <property type="entry name" value="Intergrase catalytic core"/>
    <property type="match status" value="1"/>
</dbReference>
<feature type="compositionally biased region" description="Low complexity" evidence="2">
    <location>
        <begin position="1885"/>
        <end position="1902"/>
    </location>
</feature>
<feature type="compositionally biased region" description="Basic and acidic residues" evidence="2">
    <location>
        <begin position="2092"/>
        <end position="2102"/>
    </location>
</feature>